<sequence>MQLREAVEKRKSRIIRDLIEFGYMKHEDGRQLYELPLVELERIYIDMRIKKCRKEA</sequence>
<dbReference type="Proteomes" id="UP000481621">
    <property type="component" value="Unassembled WGS sequence"/>
</dbReference>
<reference evidence="1" key="1">
    <citation type="submission" date="2020-02" db="EMBL/GenBank/DDBJ databases">
        <title>Bacillus sedimentmangrovi sp. nov., isolated from sediment of the mangrove ecosystem.</title>
        <authorList>
            <person name="Liu G."/>
        </authorList>
    </citation>
    <scope>NUCLEOTIDE SEQUENCE [LARGE SCALE GENOMIC DNA]</scope>
    <source>
        <strain evidence="1">SgZ-7</strain>
    </source>
</reference>
<comment type="caution">
    <text evidence="1">The sequence shown here is derived from an EMBL/GenBank/DDBJ whole genome shotgun (WGS) entry which is preliminary data.</text>
</comment>
<keyword evidence="2" id="KW-1185">Reference proteome</keyword>
<proteinExistence type="predicted"/>
<dbReference type="AlphaFoldDB" id="A0A6B3TKD8"/>
<dbReference type="RefSeq" id="WP_163249935.1">
    <property type="nucleotide sequence ID" value="NZ_JAAIUV010000001.1"/>
</dbReference>
<organism evidence="1 2">
    <name type="scientific">Neobacillus thermocopriae</name>
    <dbReference type="NCBI Taxonomy" id="1215031"/>
    <lineage>
        <taxon>Bacteria</taxon>
        <taxon>Bacillati</taxon>
        <taxon>Bacillota</taxon>
        <taxon>Bacilli</taxon>
        <taxon>Bacillales</taxon>
        <taxon>Bacillaceae</taxon>
        <taxon>Neobacillus</taxon>
    </lineage>
</organism>
<evidence type="ECO:0000313" key="1">
    <source>
        <dbReference type="EMBL" id="NEX77395.1"/>
    </source>
</evidence>
<dbReference type="Pfam" id="PF13076">
    <property type="entry name" value="Fur_reg_FbpA"/>
    <property type="match status" value="1"/>
</dbReference>
<accession>A0A6B3TKD8</accession>
<dbReference type="InterPro" id="IPR025072">
    <property type="entry name" value="Fur_reg_FbpA"/>
</dbReference>
<name>A0A6B3TKD8_9BACI</name>
<gene>
    <name evidence="1" type="primary">fbpA</name>
    <name evidence="1" type="ORF">G4Z05_00575</name>
</gene>
<evidence type="ECO:0000313" key="2">
    <source>
        <dbReference type="Proteomes" id="UP000481621"/>
    </source>
</evidence>
<dbReference type="EMBL" id="JAAIUV010000001">
    <property type="protein sequence ID" value="NEX77395.1"/>
    <property type="molecule type" value="Genomic_DNA"/>
</dbReference>
<protein>
    <submittedName>
        <fullName evidence="1">Fur-regulated basic protein FbpA</fullName>
    </submittedName>
</protein>